<dbReference type="EMBL" id="CAMXCT030006517">
    <property type="protein sequence ID" value="CAL4802480.1"/>
    <property type="molecule type" value="Genomic_DNA"/>
</dbReference>
<proteinExistence type="predicted"/>
<accession>A0A9P1DUP8</accession>
<dbReference type="EMBL" id="CAMXCT010006517">
    <property type="protein sequence ID" value="CAI4015168.1"/>
    <property type="molecule type" value="Genomic_DNA"/>
</dbReference>
<evidence type="ECO:0000313" key="3">
    <source>
        <dbReference type="EMBL" id="CAL1168543.1"/>
    </source>
</evidence>
<evidence type="ECO:0000313" key="4">
    <source>
        <dbReference type="Proteomes" id="UP001152797"/>
    </source>
</evidence>
<reference evidence="2" key="1">
    <citation type="submission" date="2022-10" db="EMBL/GenBank/DDBJ databases">
        <authorList>
            <person name="Chen Y."/>
            <person name="Dougan E. K."/>
            <person name="Chan C."/>
            <person name="Rhodes N."/>
            <person name="Thang M."/>
        </authorList>
    </citation>
    <scope>NUCLEOTIDE SEQUENCE</scope>
</reference>
<gene>
    <name evidence="2" type="ORF">C1SCF055_LOCUS40014</name>
</gene>
<organism evidence="2">
    <name type="scientific">Cladocopium goreaui</name>
    <dbReference type="NCBI Taxonomy" id="2562237"/>
    <lineage>
        <taxon>Eukaryota</taxon>
        <taxon>Sar</taxon>
        <taxon>Alveolata</taxon>
        <taxon>Dinophyceae</taxon>
        <taxon>Suessiales</taxon>
        <taxon>Symbiodiniaceae</taxon>
        <taxon>Cladocopium</taxon>
    </lineage>
</organism>
<dbReference type="AlphaFoldDB" id="A0A9P1DUP8"/>
<name>A0A9P1DUP8_9DINO</name>
<feature type="chain" id="PRO_5043271792" evidence="1">
    <location>
        <begin position="22"/>
        <end position="428"/>
    </location>
</feature>
<protein>
    <submittedName>
        <fullName evidence="2">Uncharacterized protein</fullName>
    </submittedName>
</protein>
<feature type="signal peptide" evidence="1">
    <location>
        <begin position="1"/>
        <end position="21"/>
    </location>
</feature>
<sequence length="428" mass="48907">MFWNFSRFIFTRLPVIFLALGHQQFLCLTPAKIYFDGSSVGRSPIELFHLWSPQLEKGFFGPPLVKKSTHWGSLQETSVFRWGGPMAPKRKKIDSFTNDEWKAWLNSADPEFLGPSQTQNLSRQDLALLVAFSFGWPPYAEVPKNATTHVALLKESKKEYANRGKPAQHTKWDPCEIIRYMKWKAPYPTKDVAKIPDKFPSTGYELTFQASSIRPWVLQHPDYQFAFQMLPDEYILYQDERGEDVIIGNKLGPIYCADLLRLEASGFRVRKAEALVREGRRGQPDSDNNTNLDEVDVLVPEGKINTLTPCKTCCGTESVTGKIEDKARDRVMIRALNHILFSMTSHTFDKWCPSLPLTLDSVWEAKVDVNVVDEESSQNKGLNFLAEVAHIRMVSQPDFAHQKWNAFKRTMRWAGLNVALMKLTILCA</sequence>
<keyword evidence="1" id="KW-0732">Signal</keyword>
<reference evidence="3" key="2">
    <citation type="submission" date="2024-04" db="EMBL/GenBank/DDBJ databases">
        <authorList>
            <person name="Chen Y."/>
            <person name="Shah S."/>
            <person name="Dougan E. K."/>
            <person name="Thang M."/>
            <person name="Chan C."/>
        </authorList>
    </citation>
    <scope>NUCLEOTIDE SEQUENCE [LARGE SCALE GENOMIC DNA]</scope>
</reference>
<evidence type="ECO:0000313" key="2">
    <source>
        <dbReference type="EMBL" id="CAI4015168.1"/>
    </source>
</evidence>
<keyword evidence="4" id="KW-1185">Reference proteome</keyword>
<dbReference type="EMBL" id="CAMXCT020006517">
    <property type="protein sequence ID" value="CAL1168543.1"/>
    <property type="molecule type" value="Genomic_DNA"/>
</dbReference>
<dbReference type="Proteomes" id="UP001152797">
    <property type="component" value="Unassembled WGS sequence"/>
</dbReference>
<comment type="caution">
    <text evidence="2">The sequence shown here is derived from an EMBL/GenBank/DDBJ whole genome shotgun (WGS) entry which is preliminary data.</text>
</comment>
<evidence type="ECO:0000256" key="1">
    <source>
        <dbReference type="SAM" id="SignalP"/>
    </source>
</evidence>